<evidence type="ECO:0000313" key="2">
    <source>
        <dbReference type="EMBL" id="MBW0510756.1"/>
    </source>
</evidence>
<feature type="region of interest" description="Disordered" evidence="1">
    <location>
        <begin position="1"/>
        <end position="46"/>
    </location>
</feature>
<reference evidence="2" key="1">
    <citation type="submission" date="2021-03" db="EMBL/GenBank/DDBJ databases">
        <title>Draft genome sequence of rust myrtle Austropuccinia psidii MF-1, a brazilian biotype.</title>
        <authorList>
            <person name="Quecine M.C."/>
            <person name="Pachon D.M.R."/>
            <person name="Bonatelli M.L."/>
            <person name="Correr F.H."/>
            <person name="Franceschini L.M."/>
            <person name="Leite T.F."/>
            <person name="Margarido G.R.A."/>
            <person name="Almeida C.A."/>
            <person name="Ferrarezi J.A."/>
            <person name="Labate C.A."/>
        </authorList>
    </citation>
    <scope>NUCLEOTIDE SEQUENCE</scope>
    <source>
        <strain evidence="2">MF-1</strain>
    </source>
</reference>
<dbReference type="EMBL" id="AVOT02021746">
    <property type="protein sequence ID" value="MBW0510756.1"/>
    <property type="molecule type" value="Genomic_DNA"/>
</dbReference>
<dbReference type="AlphaFoldDB" id="A0A9Q3E1V7"/>
<dbReference type="Proteomes" id="UP000765509">
    <property type="component" value="Unassembled WGS sequence"/>
</dbReference>
<feature type="compositionally biased region" description="Basic and acidic residues" evidence="1">
    <location>
        <begin position="167"/>
        <end position="184"/>
    </location>
</feature>
<organism evidence="2 3">
    <name type="scientific">Austropuccinia psidii MF-1</name>
    <dbReference type="NCBI Taxonomy" id="1389203"/>
    <lineage>
        <taxon>Eukaryota</taxon>
        <taxon>Fungi</taxon>
        <taxon>Dikarya</taxon>
        <taxon>Basidiomycota</taxon>
        <taxon>Pucciniomycotina</taxon>
        <taxon>Pucciniomycetes</taxon>
        <taxon>Pucciniales</taxon>
        <taxon>Sphaerophragmiaceae</taxon>
        <taxon>Austropuccinia</taxon>
    </lineage>
</organism>
<feature type="region of interest" description="Disordered" evidence="1">
    <location>
        <begin position="143"/>
        <end position="184"/>
    </location>
</feature>
<evidence type="ECO:0000256" key="1">
    <source>
        <dbReference type="SAM" id="MobiDB-lite"/>
    </source>
</evidence>
<name>A0A9Q3E1V7_9BASI</name>
<accession>A0A9Q3E1V7</accession>
<keyword evidence="3" id="KW-1185">Reference proteome</keyword>
<protein>
    <submittedName>
        <fullName evidence="2">Uncharacterized protein</fullName>
    </submittedName>
</protein>
<proteinExistence type="predicted"/>
<comment type="caution">
    <text evidence="2">The sequence shown here is derived from an EMBL/GenBank/DDBJ whole genome shotgun (WGS) entry which is preliminary data.</text>
</comment>
<sequence length="184" mass="20625">MAKQWGDNINPSIHTPIQQEPQTRGPERYGSSSSAPPTPQGFTSKGMDKKRFNLAFHRAELGTSCQRICLKEIDFKDLMVITKGWNPTRNLRLLEARANRIRDNQATIQAIEEQLAQTGPTQIPSGSQGAGQISSPVASHHLETNKSVTRRHHSSQFQEVSRRRKGYKGEPRPLSIEGRDSQTQ</sequence>
<feature type="compositionally biased region" description="Polar residues" evidence="1">
    <location>
        <begin position="7"/>
        <end position="22"/>
    </location>
</feature>
<gene>
    <name evidence="2" type="ORF">O181_050471</name>
</gene>
<feature type="compositionally biased region" description="Polar residues" evidence="1">
    <location>
        <begin position="30"/>
        <end position="43"/>
    </location>
</feature>
<evidence type="ECO:0000313" key="3">
    <source>
        <dbReference type="Proteomes" id="UP000765509"/>
    </source>
</evidence>